<dbReference type="PROSITE" id="PS51873">
    <property type="entry name" value="TRIAD"/>
    <property type="match status" value="1"/>
</dbReference>
<keyword evidence="3" id="KW-0677">Repeat</keyword>
<accession>A0ABR2HBP8</accession>
<proteinExistence type="predicted"/>
<keyword evidence="2" id="KW-0479">Metal-binding</keyword>
<evidence type="ECO:0000256" key="5">
    <source>
        <dbReference type="ARBA" id="ARBA00022771"/>
    </source>
</evidence>
<dbReference type="Proteomes" id="UP001470230">
    <property type="component" value="Unassembled WGS sequence"/>
</dbReference>
<keyword evidence="8" id="KW-0347">Helicase</keyword>
<evidence type="ECO:0000256" key="9">
    <source>
        <dbReference type="ARBA" id="ARBA00022833"/>
    </source>
</evidence>
<dbReference type="Pfam" id="PF26200">
    <property type="entry name" value="Rcat_RNF216"/>
    <property type="match status" value="1"/>
</dbReference>
<reference evidence="13 14" key="1">
    <citation type="submission" date="2024-04" db="EMBL/GenBank/DDBJ databases">
        <title>Tritrichomonas musculus Genome.</title>
        <authorList>
            <person name="Alves-Ferreira E."/>
            <person name="Grigg M."/>
            <person name="Lorenzi H."/>
            <person name="Galac M."/>
        </authorList>
    </citation>
    <scope>NUCLEOTIDE SEQUENCE [LARGE SCALE GENOMIC DNA]</scope>
    <source>
        <strain evidence="13 14">EAF2021</strain>
    </source>
</reference>
<evidence type="ECO:0000256" key="6">
    <source>
        <dbReference type="ARBA" id="ARBA00022786"/>
    </source>
</evidence>
<dbReference type="InterPro" id="IPR044066">
    <property type="entry name" value="TRIAD_supradom"/>
</dbReference>
<feature type="compositionally biased region" description="Polar residues" evidence="11">
    <location>
        <begin position="937"/>
        <end position="958"/>
    </location>
</feature>
<name>A0ABR2HBP8_9EUKA</name>
<dbReference type="SUPFAM" id="SSF52540">
    <property type="entry name" value="P-loop containing nucleoside triphosphate hydrolases"/>
    <property type="match status" value="1"/>
</dbReference>
<dbReference type="InterPro" id="IPR013087">
    <property type="entry name" value="Znf_C2H2_type"/>
</dbReference>
<dbReference type="InterPro" id="IPR027417">
    <property type="entry name" value="P-loop_NTPase"/>
</dbReference>
<keyword evidence="10" id="KW-0067">ATP-binding</keyword>
<evidence type="ECO:0000256" key="2">
    <source>
        <dbReference type="ARBA" id="ARBA00022723"/>
    </source>
</evidence>
<feature type="domain" description="RING-type" evidence="12">
    <location>
        <begin position="1258"/>
        <end position="1502"/>
    </location>
</feature>
<evidence type="ECO:0000256" key="3">
    <source>
        <dbReference type="ARBA" id="ARBA00022737"/>
    </source>
</evidence>
<keyword evidence="9" id="KW-0862">Zinc</keyword>
<evidence type="ECO:0000259" key="12">
    <source>
        <dbReference type="PROSITE" id="PS51873"/>
    </source>
</evidence>
<dbReference type="PANTHER" id="PTHR18934:SF99">
    <property type="entry name" value="ATP-DEPENDENT RNA HELICASE DHX37-RELATED"/>
    <property type="match status" value="1"/>
</dbReference>
<keyword evidence="5" id="KW-0863">Zinc-finger</keyword>
<organism evidence="13 14">
    <name type="scientific">Tritrichomonas musculus</name>
    <dbReference type="NCBI Taxonomy" id="1915356"/>
    <lineage>
        <taxon>Eukaryota</taxon>
        <taxon>Metamonada</taxon>
        <taxon>Parabasalia</taxon>
        <taxon>Tritrichomonadida</taxon>
        <taxon>Tritrichomonadidae</taxon>
        <taxon>Tritrichomonas</taxon>
    </lineage>
</organism>
<keyword evidence="1" id="KW-0808">Transferase</keyword>
<feature type="region of interest" description="Disordered" evidence="11">
    <location>
        <begin position="937"/>
        <end position="959"/>
    </location>
</feature>
<evidence type="ECO:0000256" key="7">
    <source>
        <dbReference type="ARBA" id="ARBA00022801"/>
    </source>
</evidence>
<sequence length="1506" mass="175659">MIQETNLEKIPKIANLIKSLFPKIIKQSKLVSCKCNLEQLVLTTQELIATITQKLFYLNNEKSIFFIDLQNSIQTIHTALKCYLTSLNSIQRPMNETKLIQLIESDLIILTQSLIQFSSSISGAMLGVSNARKLSKAEIERIDTLIGLESLLFTLSVNVEESKVRPFFHSKYLAVYQFYSRVRIVKNEISVIQSLYGTGKTTCIPVMLMIESMRKQTKSPFFLFVEPNEKSIEKKTNFFNTKLAKYVTIENDPSKFMEMMKNYNSYQSSERLVMGIMTPFRLQKMMFEFRDDEKLFSHTKLIIDDANQRTLDLDVLIGKIASLHQNTNTFSMPSHVTLISSLISNDIKSPFNGQVETTDLVEKPKFEIKESPVIRDIFTKDNNELAIRETNKVIEEMSEFYSKFEVGHILCFLSDAEQCEKYRDSLLFSEQNEYFKEKGIIIMQTRLKNNESTDNFFKRLQNELEINESINQDQNVFLYFIPIVLTEKDEDRMLELAENEFPEPVRRINKIICTTQNYQSTINIDGLSVVVDNGLEEESGFDTFTGLKTINERFISFETKKERKGRLGYSKRGTYIPIYPHPNFTHYPRIPEIQKRDLTTDILIYKTIGIDIENMKTLPTIQNRSVLDYSIKNLIRIGAIDVKTNRITYFGTELLKFPFISIYYAASVFNFRDSFYKNYRQQAYFISAYISTVIEMDSKLIQNDLTERLSRFFREDSDIITFINSLNNLLLSKITDEREFKNFVEKFGFSYRAFVEFKRNMQIITNETFPGKTTAEVILLLGSFIKENKGISPIINNFISKLENNIPNWRKIHLVEFKCMSGAGTFENKPILVFTGSDRLKFRNQPRNRPHGGVRIFSRPGWNGCIIPSECYCFNIVRKMNSVINVGRLIHHKYETSKNAIFSMECEKTILNPWFDVLISTYFENYHRFFKHFVTSTSNDEQPEPQQTTTSRRMQSPATEKRIFHYSKVEERVFISFIPRDNSICKEVTEGIKKCLKLIPFTPRSILIYRNDIKSLVEVTSIGAQHYESTCINSLYGRKLTEDDIDYCLNHLKELANSNSNVRICALFINDQCKLNDYDQRNLYIVYQERDYMQSPILNIVQERFRDMSGLSYYSSFTRTNQRNNEFGLFQFPSKFIHPALFYNPESLDIIMTWFIKHCPYAKVIKVVGHRLLMKSSDIFQLQHHFHQEKRLIKEQMKLNYVAIPVPKKIHVKDLLVIKNNPNWEYNEKFRVIVTTREEEDKVNEFISHIETGTDDEEETLCCIYVCDDPDNPLLTNYPITIYYQDGKTYTNQMCRDCLVSSLQIATESFFANGQMDQFAIEKINFKPPVIPSVNSKETEDGLQCWPQIPLGQMISSLINNDYDLSSLASAWLKSVNEYTIRTQAKLLYTFCPDHPHKIFKINSYDINEFSCQDGACKNRFCEYCQSWHPDSYICEERKDGKKCVWKKFCPKCKTPTFKDSGCNHITCPCGCHWCYKCGMGFQQASQCYAHLSAVHGGCFDYHFDD</sequence>
<evidence type="ECO:0000256" key="10">
    <source>
        <dbReference type="ARBA" id="ARBA00022840"/>
    </source>
</evidence>
<evidence type="ECO:0000256" key="4">
    <source>
        <dbReference type="ARBA" id="ARBA00022741"/>
    </source>
</evidence>
<evidence type="ECO:0000256" key="1">
    <source>
        <dbReference type="ARBA" id="ARBA00022679"/>
    </source>
</evidence>
<dbReference type="Gene3D" id="3.40.50.300">
    <property type="entry name" value="P-loop containing nucleotide triphosphate hydrolases"/>
    <property type="match status" value="2"/>
</dbReference>
<dbReference type="Gene3D" id="1.20.120.1750">
    <property type="match status" value="1"/>
</dbReference>
<dbReference type="EMBL" id="JAPFFF010000034">
    <property type="protein sequence ID" value="KAK8843891.1"/>
    <property type="molecule type" value="Genomic_DNA"/>
</dbReference>
<keyword evidence="4" id="KW-0547">Nucleotide-binding</keyword>
<dbReference type="PANTHER" id="PTHR18934">
    <property type="entry name" value="ATP-DEPENDENT RNA HELICASE"/>
    <property type="match status" value="1"/>
</dbReference>
<keyword evidence="6" id="KW-0833">Ubl conjugation pathway</keyword>
<dbReference type="SUPFAM" id="SSF57850">
    <property type="entry name" value="RING/U-box"/>
    <property type="match status" value="1"/>
</dbReference>
<evidence type="ECO:0000313" key="14">
    <source>
        <dbReference type="Proteomes" id="UP001470230"/>
    </source>
</evidence>
<evidence type="ECO:0000256" key="11">
    <source>
        <dbReference type="SAM" id="MobiDB-lite"/>
    </source>
</evidence>
<protein>
    <recommendedName>
        <fullName evidence="12">RING-type domain-containing protein</fullName>
    </recommendedName>
</protein>
<keyword evidence="7" id="KW-0378">Hydrolase</keyword>
<keyword evidence="14" id="KW-1185">Reference proteome</keyword>
<dbReference type="PROSITE" id="PS00028">
    <property type="entry name" value="ZINC_FINGER_C2H2_1"/>
    <property type="match status" value="1"/>
</dbReference>
<evidence type="ECO:0000313" key="13">
    <source>
        <dbReference type="EMBL" id="KAK8843891.1"/>
    </source>
</evidence>
<comment type="caution">
    <text evidence="13">The sequence shown here is derived from an EMBL/GenBank/DDBJ whole genome shotgun (WGS) entry which is preliminary data.</text>
</comment>
<evidence type="ECO:0000256" key="8">
    <source>
        <dbReference type="ARBA" id="ARBA00022806"/>
    </source>
</evidence>
<gene>
    <name evidence="13" type="ORF">M9Y10_024973</name>
</gene>